<accession>A0A0H5DR67</accession>
<proteinExistence type="predicted"/>
<dbReference type="Proteomes" id="UP000220251">
    <property type="component" value="Unassembled WGS sequence"/>
</dbReference>
<sequence>MVVIKLNSANKSCDFSFSTLYRKYLKAKKQILTHFRYMSRLAMSQSRDFLIAKKTNFEALSV</sequence>
<evidence type="ECO:0000313" key="2">
    <source>
        <dbReference type="Proteomes" id="UP000220251"/>
    </source>
</evidence>
<name>A0A0H5DR67_9BACT</name>
<evidence type="ECO:0000313" key="1">
    <source>
        <dbReference type="EMBL" id="CRX39171.1"/>
    </source>
</evidence>
<keyword evidence="2" id="KW-1185">Reference proteome</keyword>
<gene>
    <name evidence="1" type="ORF">ELAC_1846</name>
</gene>
<protein>
    <submittedName>
        <fullName evidence="1">Uncharacterized protein</fullName>
    </submittedName>
</protein>
<dbReference type="AlphaFoldDB" id="A0A0H5DR67"/>
<reference evidence="2" key="1">
    <citation type="submission" date="2015-06" db="EMBL/GenBank/DDBJ databases">
        <authorList>
            <person name="Bertelli C."/>
        </authorList>
    </citation>
    <scope>NUCLEOTIDE SEQUENCE [LARGE SCALE GENOMIC DNA]</scope>
    <source>
        <strain evidence="2">CRIB-30</strain>
    </source>
</reference>
<organism evidence="1 2">
    <name type="scientific">Estrella lausannensis</name>
    <dbReference type="NCBI Taxonomy" id="483423"/>
    <lineage>
        <taxon>Bacteria</taxon>
        <taxon>Pseudomonadati</taxon>
        <taxon>Chlamydiota</taxon>
        <taxon>Chlamydiia</taxon>
        <taxon>Parachlamydiales</taxon>
        <taxon>Candidatus Criblamydiaceae</taxon>
        <taxon>Estrella</taxon>
    </lineage>
</organism>
<dbReference type="EMBL" id="CWGJ01000026">
    <property type="protein sequence ID" value="CRX39171.1"/>
    <property type="molecule type" value="Genomic_DNA"/>
</dbReference>